<evidence type="ECO:0000259" key="9">
    <source>
        <dbReference type="Pfam" id="PF12704"/>
    </source>
</evidence>
<dbReference type="Pfam" id="PF12704">
    <property type="entry name" value="MacB_PCD"/>
    <property type="match status" value="1"/>
</dbReference>
<name>A0A5C1QMS4_9SPIO</name>
<proteinExistence type="inferred from homology"/>
<feature type="transmembrane region" description="Helical" evidence="7">
    <location>
        <begin position="24"/>
        <end position="45"/>
    </location>
</feature>
<evidence type="ECO:0000256" key="4">
    <source>
        <dbReference type="ARBA" id="ARBA00022692"/>
    </source>
</evidence>
<dbReference type="Proteomes" id="UP000324209">
    <property type="component" value="Chromosome"/>
</dbReference>
<comment type="similarity">
    <text evidence="2">Belongs to the ABC-4 integral membrane protein family. LolC/E subfamily.</text>
</comment>
<evidence type="ECO:0000313" key="11">
    <source>
        <dbReference type="Proteomes" id="UP000324209"/>
    </source>
</evidence>
<organism evidence="10 11">
    <name type="scientific">Oceanispirochaeta crateris</name>
    <dbReference type="NCBI Taxonomy" id="2518645"/>
    <lineage>
        <taxon>Bacteria</taxon>
        <taxon>Pseudomonadati</taxon>
        <taxon>Spirochaetota</taxon>
        <taxon>Spirochaetia</taxon>
        <taxon>Spirochaetales</taxon>
        <taxon>Spirochaetaceae</taxon>
        <taxon>Oceanispirochaeta</taxon>
    </lineage>
</organism>
<dbReference type="EMBL" id="CP036150">
    <property type="protein sequence ID" value="QEN07462.1"/>
    <property type="molecule type" value="Genomic_DNA"/>
</dbReference>
<keyword evidence="11" id="KW-1185">Reference proteome</keyword>
<evidence type="ECO:0000259" key="8">
    <source>
        <dbReference type="Pfam" id="PF02687"/>
    </source>
</evidence>
<evidence type="ECO:0000256" key="3">
    <source>
        <dbReference type="ARBA" id="ARBA00022475"/>
    </source>
</evidence>
<accession>A0A5C1QMS4</accession>
<protein>
    <submittedName>
        <fullName evidence="10">ABC transporter permease</fullName>
    </submittedName>
</protein>
<dbReference type="GO" id="GO:0098797">
    <property type="term" value="C:plasma membrane protein complex"/>
    <property type="evidence" value="ECO:0007669"/>
    <property type="project" value="TreeGrafter"/>
</dbReference>
<keyword evidence="5 7" id="KW-1133">Transmembrane helix</keyword>
<evidence type="ECO:0000256" key="1">
    <source>
        <dbReference type="ARBA" id="ARBA00004651"/>
    </source>
</evidence>
<feature type="transmembrane region" description="Helical" evidence="7">
    <location>
        <begin position="356"/>
        <end position="376"/>
    </location>
</feature>
<evidence type="ECO:0000313" key="10">
    <source>
        <dbReference type="EMBL" id="QEN07462.1"/>
    </source>
</evidence>
<dbReference type="RefSeq" id="WP_149485542.1">
    <property type="nucleotide sequence ID" value="NZ_CP036150.1"/>
</dbReference>
<feature type="transmembrane region" description="Helical" evidence="7">
    <location>
        <begin position="271"/>
        <end position="297"/>
    </location>
</feature>
<sequence>MKSLLFEMTTRLFIGPRLKESKPIFGSILGIALSMIPLVVVIFLSDGMIRGITDRYIETGTFHIQLRPYESFSEEEWASTERVLHETEGIRLVEKEHSGMGLAYAGNRQTAVSIRSLDPGIYDSDSSFRKYLTIIEGEFDLKRDDQIILGRETADQLNLRVGDSIKILTGKTLSNGKFIPKISRFTVMGIFTTGYQDLDRLWVFIDLNKGMKILQDSESSSQFLIKVDEPYADLTPQLKEIRKALGNQRWGLYTWQSLNRSQQSNYQTTKLILILIMALIVLVAIMNISSSMIMLVMENEQEIGILKSMGMGNSFLSLQYILTAGIAGGTGSLLGIGAGTLIVVNFNSLISFLEKIINSSVHLFYNLLGFPTPPEISLLSSQYYLEQFSINIDGEILIIIFVLTLALSMAAALIPVRHIGKIIPLEILRKH</sequence>
<feature type="transmembrane region" description="Helical" evidence="7">
    <location>
        <begin position="396"/>
        <end position="416"/>
    </location>
</feature>
<evidence type="ECO:0000256" key="7">
    <source>
        <dbReference type="SAM" id="Phobius"/>
    </source>
</evidence>
<dbReference type="Pfam" id="PF02687">
    <property type="entry name" value="FtsX"/>
    <property type="match status" value="1"/>
</dbReference>
<keyword evidence="3" id="KW-1003">Cell membrane</keyword>
<dbReference type="OrthoDB" id="368479at2"/>
<keyword evidence="6 7" id="KW-0472">Membrane</keyword>
<dbReference type="InterPro" id="IPR003838">
    <property type="entry name" value="ABC3_permease_C"/>
</dbReference>
<feature type="domain" description="MacB-like periplasmic core" evidence="9">
    <location>
        <begin position="26"/>
        <end position="230"/>
    </location>
</feature>
<feature type="transmembrane region" description="Helical" evidence="7">
    <location>
        <begin position="317"/>
        <end position="344"/>
    </location>
</feature>
<feature type="domain" description="ABC3 transporter permease C-terminal" evidence="8">
    <location>
        <begin position="274"/>
        <end position="422"/>
    </location>
</feature>
<evidence type="ECO:0000256" key="5">
    <source>
        <dbReference type="ARBA" id="ARBA00022989"/>
    </source>
</evidence>
<comment type="subcellular location">
    <subcellularLocation>
        <location evidence="1">Cell membrane</location>
        <topology evidence="1">Multi-pass membrane protein</topology>
    </subcellularLocation>
</comment>
<evidence type="ECO:0000256" key="2">
    <source>
        <dbReference type="ARBA" id="ARBA00005236"/>
    </source>
</evidence>
<dbReference type="GO" id="GO:0044874">
    <property type="term" value="P:lipoprotein localization to outer membrane"/>
    <property type="evidence" value="ECO:0007669"/>
    <property type="project" value="TreeGrafter"/>
</dbReference>
<dbReference type="PANTHER" id="PTHR30489">
    <property type="entry name" value="LIPOPROTEIN-RELEASING SYSTEM TRANSMEMBRANE PROTEIN LOLE"/>
    <property type="match status" value="1"/>
</dbReference>
<dbReference type="KEGG" id="ock:EXM22_05450"/>
<dbReference type="PANTHER" id="PTHR30489:SF0">
    <property type="entry name" value="LIPOPROTEIN-RELEASING SYSTEM TRANSMEMBRANE PROTEIN LOLE"/>
    <property type="match status" value="1"/>
</dbReference>
<keyword evidence="4 7" id="KW-0812">Transmembrane</keyword>
<gene>
    <name evidence="10" type="ORF">EXM22_05450</name>
</gene>
<reference evidence="10 11" key="1">
    <citation type="submission" date="2019-02" db="EMBL/GenBank/DDBJ databases">
        <title>Complete Genome Sequence and Methylome Analysis of free living Spirochaetas.</title>
        <authorList>
            <person name="Fomenkov A."/>
            <person name="Dubinina G."/>
            <person name="Leshcheva N."/>
            <person name="Mikheeva N."/>
            <person name="Grabovich M."/>
            <person name="Vincze T."/>
            <person name="Roberts R.J."/>
        </authorList>
    </citation>
    <scope>NUCLEOTIDE SEQUENCE [LARGE SCALE GENOMIC DNA]</scope>
    <source>
        <strain evidence="10 11">K2</strain>
    </source>
</reference>
<dbReference type="AlphaFoldDB" id="A0A5C1QMS4"/>
<dbReference type="InterPro" id="IPR051447">
    <property type="entry name" value="Lipoprotein-release_system"/>
</dbReference>
<dbReference type="InterPro" id="IPR025857">
    <property type="entry name" value="MacB_PCD"/>
</dbReference>
<evidence type="ECO:0000256" key="6">
    <source>
        <dbReference type="ARBA" id="ARBA00023136"/>
    </source>
</evidence>